<proteinExistence type="predicted"/>
<reference evidence="2" key="1">
    <citation type="journal article" date="2023" name="Commun. Biol.">
        <title>Genome analysis of Parmales, the sister group of diatoms, reveals the evolutionary specialization of diatoms from phago-mixotrophs to photoautotrophs.</title>
        <authorList>
            <person name="Ban H."/>
            <person name="Sato S."/>
            <person name="Yoshikawa S."/>
            <person name="Yamada K."/>
            <person name="Nakamura Y."/>
            <person name="Ichinomiya M."/>
            <person name="Sato N."/>
            <person name="Blanc-Mathieu R."/>
            <person name="Endo H."/>
            <person name="Kuwata A."/>
            <person name="Ogata H."/>
        </authorList>
    </citation>
    <scope>NUCLEOTIDE SEQUENCE [LARGE SCALE GENOMIC DNA]</scope>
    <source>
        <strain evidence="2">NIES 3699</strain>
    </source>
</reference>
<sequence length="110" mass="11864">MPTIAPTVDFTIICREIRCKWSTPESLTACQSVLASNLSTLKSEGATARKVIRMVCGSCNDFKIQTLVPCEVFSDFESGGFGGEEKILEGLKGIEGVSGVETQTITHTEM</sequence>
<dbReference type="AlphaFoldDB" id="A0A9W7FJL3"/>
<organism evidence="1 2">
    <name type="scientific">Triparma verrucosa</name>
    <dbReference type="NCBI Taxonomy" id="1606542"/>
    <lineage>
        <taxon>Eukaryota</taxon>
        <taxon>Sar</taxon>
        <taxon>Stramenopiles</taxon>
        <taxon>Ochrophyta</taxon>
        <taxon>Bolidophyceae</taxon>
        <taxon>Parmales</taxon>
        <taxon>Triparmaceae</taxon>
        <taxon>Triparma</taxon>
    </lineage>
</organism>
<evidence type="ECO:0000313" key="2">
    <source>
        <dbReference type="Proteomes" id="UP001165160"/>
    </source>
</evidence>
<name>A0A9W7FJL3_9STRA</name>
<accession>A0A9W7FJL3</accession>
<evidence type="ECO:0000313" key="1">
    <source>
        <dbReference type="EMBL" id="GMI13229.1"/>
    </source>
</evidence>
<gene>
    <name evidence="1" type="ORF">TrVE_jg11033</name>
</gene>
<dbReference type="Proteomes" id="UP001165160">
    <property type="component" value="Unassembled WGS sequence"/>
</dbReference>
<keyword evidence="2" id="KW-1185">Reference proteome</keyword>
<protein>
    <submittedName>
        <fullName evidence="1">Uncharacterized protein</fullName>
    </submittedName>
</protein>
<comment type="caution">
    <text evidence="1">The sequence shown here is derived from an EMBL/GenBank/DDBJ whole genome shotgun (WGS) entry which is preliminary data.</text>
</comment>
<dbReference type="EMBL" id="BRXX01000461">
    <property type="protein sequence ID" value="GMI13229.1"/>
    <property type="molecule type" value="Genomic_DNA"/>
</dbReference>